<evidence type="ECO:0000256" key="2">
    <source>
        <dbReference type="SAM" id="Phobius"/>
    </source>
</evidence>
<dbReference type="AlphaFoldDB" id="A0A644YTV9"/>
<name>A0A644YTV9_9ZZZZ</name>
<protein>
    <submittedName>
        <fullName evidence="3">Uncharacterized protein</fullName>
    </submittedName>
</protein>
<keyword evidence="2" id="KW-0472">Membrane</keyword>
<keyword evidence="2" id="KW-0812">Transmembrane</keyword>
<comment type="caution">
    <text evidence="3">The sequence shown here is derived from an EMBL/GenBank/DDBJ whole genome shotgun (WGS) entry which is preliminary data.</text>
</comment>
<dbReference type="AntiFam" id="ANF00132">
    <property type="entry name" value="Shadow ORF (opposite rne)"/>
</dbReference>
<sequence length="956" mass="97899">MGDGVHRGLRGGAGLDRDLLALGLLGRRGLGGGRGGRLAPVALAAVTSLPVTAVGRRLGRHRHVVDDVAPVVAHLAGLGEGLGQTGADLLAGHLHQAEAGHLRDLVPRTVPAQALDQPAQQQLPVAGQHHVDEVDDDDAADVTQSQLADDLLGGLEVVGGDRRLEVAAVAGELAGVDVDDGHRLGAVDDQRAAGGQVHLALQRLGDLLVEAVVREDVTAGPAVPVHDPLTQVRRDVLEVVRQGLVRVVVLTVAVDDELGEVLGEQVADRPDGQIRLAVEELRRGGVLGPLLDGVPLGLEPADVVDELLLGGTLGRGADDDAGTLLDQVGEDVLQPLALDVGQLARDAGQMAAGGVHHVAAGEGDVVGQPGPLGPHRVLGHLDDDRLARLQDAFDPAIGVRGAVRVPVDLTGVEHGVAATADVDEGGLHRRQHVLHLAEVDVADQRRGRLTVDVVLDQDTVLEDGDLGVLLTLAEHHLALHRLTAGQELRLGGDRGAATTGGAALTAALTLRLQPGRPLDRVDLVAGGGVRFADLDHDVGRVVLGTGAGVLAATAAAPTTTRGARRAPLALGPVGGRPGLGRPLLVTRGLFRFGGSLLDGCLLGGALLPGGSSLGCPLRLGALYGLLVGGRLLALAAVTTTAAPATATAARLRGLLGPLAVLRLVLLLLVGGLFLGPCRAGRVGRLGLVVGLAGGGLIGVSGDGLDLDQRVRLDVGLLGGCLDAGLLGVDLGSRLGHLLLDDLRLGCGGRGRRLRFRDRGLHRRLVGRCRGQAGQAVGGRGHRGRHGFDRRSGGTAARPTSGRGLGKSVIDGGGGVLLGIEHGSPSPDAQSAPVTGVATGLRAPTPGRVRRAEDACRVTKLVVSGRRRPAYPAAVDPLPVVAVSRSGARTVTTGTASPAWGTGGAPTCTQLFHRIRPTPYRRTQPGPRIHPLPRRARTSYGPAGRACRAVDARRAGR</sequence>
<proteinExistence type="predicted"/>
<reference evidence="3" key="1">
    <citation type="submission" date="2019-08" db="EMBL/GenBank/DDBJ databases">
        <authorList>
            <person name="Kucharzyk K."/>
            <person name="Murdoch R.W."/>
            <person name="Higgins S."/>
            <person name="Loffler F."/>
        </authorList>
    </citation>
    <scope>NUCLEOTIDE SEQUENCE</scope>
</reference>
<feature type="transmembrane region" description="Helical" evidence="2">
    <location>
        <begin position="621"/>
        <end position="642"/>
    </location>
</feature>
<feature type="region of interest" description="Disordered" evidence="1">
    <location>
        <begin position="917"/>
        <end position="956"/>
    </location>
</feature>
<feature type="region of interest" description="Disordered" evidence="1">
    <location>
        <begin position="773"/>
        <end position="805"/>
    </location>
</feature>
<keyword evidence="2" id="KW-1133">Transmembrane helix</keyword>
<evidence type="ECO:0000256" key="1">
    <source>
        <dbReference type="SAM" id="MobiDB-lite"/>
    </source>
</evidence>
<gene>
    <name evidence="3" type="ORF">SDC9_77856</name>
</gene>
<feature type="transmembrane region" description="Helical" evidence="2">
    <location>
        <begin position="654"/>
        <end position="674"/>
    </location>
</feature>
<organism evidence="3">
    <name type="scientific">bioreactor metagenome</name>
    <dbReference type="NCBI Taxonomy" id="1076179"/>
    <lineage>
        <taxon>unclassified sequences</taxon>
        <taxon>metagenomes</taxon>
        <taxon>ecological metagenomes</taxon>
    </lineage>
</organism>
<dbReference type="EMBL" id="VSSQ01006032">
    <property type="protein sequence ID" value="MPM31301.1"/>
    <property type="molecule type" value="Genomic_DNA"/>
</dbReference>
<feature type="compositionally biased region" description="Basic and acidic residues" evidence="1">
    <location>
        <begin position="947"/>
        <end position="956"/>
    </location>
</feature>
<evidence type="ECO:0000313" key="3">
    <source>
        <dbReference type="EMBL" id="MPM31301.1"/>
    </source>
</evidence>
<accession>A0A644YTV9</accession>